<feature type="transmembrane region" description="Helical" evidence="2">
    <location>
        <begin position="89"/>
        <end position="110"/>
    </location>
</feature>
<feature type="transmembrane region" description="Helical" evidence="2">
    <location>
        <begin position="593"/>
        <end position="610"/>
    </location>
</feature>
<dbReference type="Proteomes" id="UP001597119">
    <property type="component" value="Unassembled WGS sequence"/>
</dbReference>
<evidence type="ECO:0000256" key="1">
    <source>
        <dbReference type="SAM" id="MobiDB-lite"/>
    </source>
</evidence>
<organism evidence="3 4">
    <name type="scientific">Halorientalis brevis</name>
    <dbReference type="NCBI Taxonomy" id="1126241"/>
    <lineage>
        <taxon>Archaea</taxon>
        <taxon>Methanobacteriati</taxon>
        <taxon>Methanobacteriota</taxon>
        <taxon>Stenosarchaea group</taxon>
        <taxon>Halobacteria</taxon>
        <taxon>Halobacteriales</taxon>
        <taxon>Haloarculaceae</taxon>
        <taxon>Halorientalis</taxon>
    </lineage>
</organism>
<keyword evidence="2" id="KW-0472">Membrane</keyword>
<feature type="transmembrane region" description="Helical" evidence="2">
    <location>
        <begin position="382"/>
        <end position="405"/>
    </location>
</feature>
<reference evidence="3 4" key="1">
    <citation type="journal article" date="2019" name="Int. J. Syst. Evol. Microbiol.">
        <title>The Global Catalogue of Microorganisms (GCM) 10K type strain sequencing project: providing services to taxonomists for standard genome sequencing and annotation.</title>
        <authorList>
            <consortium name="The Broad Institute Genomics Platform"/>
            <consortium name="The Broad Institute Genome Sequencing Center for Infectious Disease"/>
            <person name="Wu L."/>
            <person name="Ma J."/>
        </authorList>
    </citation>
    <scope>NUCLEOTIDE SEQUENCE [LARGE SCALE GENOMIC DNA]</scope>
    <source>
        <strain evidence="3 4">CGMCC 1.12125</strain>
    </source>
</reference>
<dbReference type="PANTHER" id="PTHR10790">
    <property type="entry name" value="TPR-DOMAIN CONTAINING PROTEIN"/>
    <property type="match status" value="1"/>
</dbReference>
<dbReference type="AlphaFoldDB" id="A0ABD6CAD7"/>
<dbReference type="EMBL" id="JBHUDJ010000003">
    <property type="protein sequence ID" value="MFD1587188.1"/>
    <property type="molecule type" value="Genomic_DNA"/>
</dbReference>
<keyword evidence="4" id="KW-1185">Reference proteome</keyword>
<feature type="transmembrane region" description="Helical" evidence="2">
    <location>
        <begin position="61"/>
        <end position="80"/>
    </location>
</feature>
<dbReference type="RefSeq" id="WP_247374572.1">
    <property type="nucleotide sequence ID" value="NZ_JALLGV010000001.1"/>
</dbReference>
<protein>
    <submittedName>
        <fullName evidence="3">DUF2298 domain-containing protein</fullName>
    </submittedName>
</protein>
<evidence type="ECO:0000313" key="3">
    <source>
        <dbReference type="EMBL" id="MFD1587188.1"/>
    </source>
</evidence>
<accession>A0ABD6CAD7</accession>
<dbReference type="Pfam" id="PF10060">
    <property type="entry name" value="DUF2298"/>
    <property type="match status" value="1"/>
</dbReference>
<feature type="transmembrane region" description="Helical" evidence="2">
    <location>
        <begin position="172"/>
        <end position="193"/>
    </location>
</feature>
<feature type="transmembrane region" description="Helical" evidence="2">
    <location>
        <begin position="457"/>
        <end position="486"/>
    </location>
</feature>
<evidence type="ECO:0000256" key="2">
    <source>
        <dbReference type="SAM" id="Phobius"/>
    </source>
</evidence>
<feature type="transmembrane region" description="Helical" evidence="2">
    <location>
        <begin position="205"/>
        <end position="223"/>
    </location>
</feature>
<feature type="transmembrane region" description="Helical" evidence="2">
    <location>
        <begin position="630"/>
        <end position="647"/>
    </location>
</feature>
<feature type="transmembrane region" description="Helical" evidence="2">
    <location>
        <begin position="6"/>
        <end position="28"/>
    </location>
</feature>
<name>A0ABD6CAD7_9EURY</name>
<feature type="transmembrane region" description="Helical" evidence="2">
    <location>
        <begin position="552"/>
        <end position="573"/>
    </location>
</feature>
<feature type="transmembrane region" description="Helical" evidence="2">
    <location>
        <begin position="35"/>
        <end position="55"/>
    </location>
</feature>
<feature type="region of interest" description="Disordered" evidence="1">
    <location>
        <begin position="496"/>
        <end position="522"/>
    </location>
</feature>
<keyword evidence="2" id="KW-0812">Transmembrane</keyword>
<dbReference type="PANTHER" id="PTHR10790:SF51">
    <property type="entry name" value="TETRATRICOPEPTIDE REPEAT PROTEIN"/>
    <property type="match status" value="1"/>
</dbReference>
<gene>
    <name evidence="3" type="ORF">ACFR9U_09345</name>
</gene>
<proteinExistence type="predicted"/>
<dbReference type="NCBIfam" id="TIGR03662">
    <property type="entry name" value="Chlor_Arch_YYY"/>
    <property type="match status" value="1"/>
</dbReference>
<keyword evidence="2" id="KW-1133">Transmembrane helix</keyword>
<comment type="caution">
    <text evidence="3">The sequence shown here is derived from an EMBL/GenBank/DDBJ whole genome shotgun (WGS) entry which is preliminary data.</text>
</comment>
<feature type="transmembrane region" description="Helical" evidence="2">
    <location>
        <begin position="284"/>
        <end position="305"/>
    </location>
</feature>
<feature type="transmembrane region" description="Helical" evidence="2">
    <location>
        <begin position="425"/>
        <end position="445"/>
    </location>
</feature>
<evidence type="ECO:0000313" key="4">
    <source>
        <dbReference type="Proteomes" id="UP001597119"/>
    </source>
</evidence>
<dbReference type="InterPro" id="IPR018746">
    <property type="entry name" value="DUF2298"/>
</dbReference>
<sequence length="813" mass="86836">MAYGLVALWLVVYLALLLAGVPIAATLFPRLADRGLGVALPLSAAIIWLTGYWIGQFSLALAVWAGLLTLFGLVIALVYVRDVEIDARVLAETVGVFTVAFLFLIAIRAVDPAVHPLGGEKFLDFGLLQSLLRAETLPPEDMWFADEPVKYYYGGHLLASLLTRLTGTEPQFAYNLALAGFYAMLVTAAYGLAGSITADRGSPRWLGGLMGVFFVGIASNLSTPSRLLIWQLPDGLGGFVAGLFSMPVEGLATGTQAFSYWDASRIIGGTINEFPLFAWLNGDLHAHMMSTPFLLLVATLLYSYYRTPEAEVTRRRLLVLATLPPLAGLLAVVNTWSFPSVGGLTLLTLYFAPSDPRTLAPSPIANRLARPDRWTSDELARLATAGAVGVLVVVIGVVVSGPFWFGTASGRSLGLFPDRSALGPLVTVHGTFLLVFVPYLLRYALPKVENAGRVAVMLLLVVGIGVLSKAPAVALFAPLIAVGWALNRLDAGRAGRATGAERTDGGRDAQPTNGTARATDGDAEQLLGSEETAGAAATESADERQPGLLSELGFESVLLIAGAGLVVLVEFLYVKEQAGPGRMNTVFKTYMQVWVLWGVAAGAALTDLVWRHRPSLALSGGRWKPTLRIFAVVLIAATSIYGGLALTDHFTAEGPTSQTDDPTLNATLFVGTTHADEAPAIRWLDRQPGRPTIVSAPGGYRWNAPMGHGASAAASLTGVPTVVGWHHEIGYRGEEAYERRASDVRTIYTGPSGDQARLLTEYNVSYVYVGPAERTTYGPVDVAQLEGVTVARQWDEVTIYRVDQSELTAAEPL</sequence>